<proteinExistence type="predicted"/>
<reference evidence="2" key="1">
    <citation type="submission" date="2016-10" db="EMBL/GenBank/DDBJ databases">
        <authorList>
            <person name="Varghese N."/>
            <person name="Submissions S."/>
        </authorList>
    </citation>
    <scope>NUCLEOTIDE SEQUENCE [LARGE SCALE GENOMIC DNA]</scope>
    <source>
        <strain evidence="2">Nm44</strain>
    </source>
</reference>
<dbReference type="EMBL" id="FOUB01000049">
    <property type="protein sequence ID" value="SFM74449.1"/>
    <property type="molecule type" value="Genomic_DNA"/>
</dbReference>
<accession>A0A1I4TCJ9</accession>
<evidence type="ECO:0000313" key="2">
    <source>
        <dbReference type="Proteomes" id="UP000183287"/>
    </source>
</evidence>
<evidence type="ECO:0000313" key="1">
    <source>
        <dbReference type="EMBL" id="SFM74449.1"/>
    </source>
</evidence>
<organism evidence="1 2">
    <name type="scientific">Nitrosomonas communis</name>
    <dbReference type="NCBI Taxonomy" id="44574"/>
    <lineage>
        <taxon>Bacteria</taxon>
        <taxon>Pseudomonadati</taxon>
        <taxon>Pseudomonadota</taxon>
        <taxon>Betaproteobacteria</taxon>
        <taxon>Nitrosomonadales</taxon>
        <taxon>Nitrosomonadaceae</taxon>
        <taxon>Nitrosomonas</taxon>
    </lineage>
</organism>
<name>A0A1I4TCJ9_9PROT</name>
<gene>
    <name evidence="1" type="ORF">SAMN05421863_104919</name>
</gene>
<sequence length="263" mass="27709">MHDAALLRVIRNAECYAWRDFLGNTAPLRQIARGERALTPAVLVLPRKGGARHTRNLLGYPLPASVGGSEDGQGLGQVQHVVPQPVVLLGANLGELPISAEGQVAVRVEADGYAEGVRRQHALVTVVAGDAEGAARVWCHVEAAVAQGVVHPVAAVVVGGQPFGERVHEGLEVQREADAEDCRGVLDALIVGDLMAGDGRVGGHVCSFVCSKYIDRRWRTARSNALAPACGFPALLQTNAILRMNADEGVLLGKDGVGSWFGN</sequence>
<dbReference type="Proteomes" id="UP000183287">
    <property type="component" value="Unassembled WGS sequence"/>
</dbReference>
<dbReference type="AlphaFoldDB" id="A0A1I4TCJ9"/>
<keyword evidence="2" id="KW-1185">Reference proteome</keyword>
<protein>
    <submittedName>
        <fullName evidence="1">Uncharacterized protein</fullName>
    </submittedName>
</protein>